<keyword evidence="3" id="KW-0539">Nucleus</keyword>
<dbReference type="PANTHER" id="PTHR23318:SF0">
    <property type="entry name" value="SERINE_THREONINE-PROTEIN PHOSPHATASE 4 REGULATORY SUBUNIT 3"/>
    <property type="match status" value="1"/>
</dbReference>
<feature type="region of interest" description="Disordered" evidence="4">
    <location>
        <begin position="461"/>
        <end position="500"/>
    </location>
</feature>
<feature type="region of interest" description="Disordered" evidence="4">
    <location>
        <begin position="927"/>
        <end position="997"/>
    </location>
</feature>
<feature type="region of interest" description="Disordered" evidence="4">
    <location>
        <begin position="747"/>
        <end position="770"/>
    </location>
</feature>
<name>A0A813U7K3_9BILA</name>
<dbReference type="GO" id="GO:0030289">
    <property type="term" value="C:protein phosphatase 4 complex"/>
    <property type="evidence" value="ECO:0007669"/>
    <property type="project" value="TreeGrafter"/>
</dbReference>
<evidence type="ECO:0000313" key="7">
    <source>
        <dbReference type="EMBL" id="CAF0822269.1"/>
    </source>
</evidence>
<feature type="domain" description="Serine/threonine-protein phosphatase 4 regulatory subunit 3-like central" evidence="5">
    <location>
        <begin position="172"/>
        <end position="742"/>
    </location>
</feature>
<dbReference type="Proteomes" id="UP000663879">
    <property type="component" value="Unassembled WGS sequence"/>
</dbReference>
<evidence type="ECO:0000256" key="4">
    <source>
        <dbReference type="SAM" id="MobiDB-lite"/>
    </source>
</evidence>
<dbReference type="InterPro" id="IPR006887">
    <property type="entry name" value="P4R3-like_central_dom"/>
</dbReference>
<dbReference type="OrthoDB" id="27483at2759"/>
<feature type="compositionally biased region" description="Low complexity" evidence="4">
    <location>
        <begin position="1031"/>
        <end position="1049"/>
    </location>
</feature>
<dbReference type="Pfam" id="PF04802">
    <property type="entry name" value="PP4R3"/>
    <property type="match status" value="1"/>
</dbReference>
<feature type="compositionally biased region" description="Low complexity" evidence="4">
    <location>
        <begin position="823"/>
        <end position="840"/>
    </location>
</feature>
<reference evidence="7" key="1">
    <citation type="submission" date="2021-02" db="EMBL/GenBank/DDBJ databases">
        <authorList>
            <person name="Nowell W R."/>
        </authorList>
    </citation>
    <scope>NUCLEOTIDE SEQUENCE</scope>
    <source>
        <strain evidence="7">Ploen Becks lab</strain>
    </source>
</reference>
<organism evidence="7 8">
    <name type="scientific">Brachionus calyciflorus</name>
    <dbReference type="NCBI Taxonomy" id="104777"/>
    <lineage>
        <taxon>Eukaryota</taxon>
        <taxon>Metazoa</taxon>
        <taxon>Spiralia</taxon>
        <taxon>Gnathifera</taxon>
        <taxon>Rotifera</taxon>
        <taxon>Eurotatoria</taxon>
        <taxon>Monogononta</taxon>
        <taxon>Pseudotrocha</taxon>
        <taxon>Ploima</taxon>
        <taxon>Brachionidae</taxon>
        <taxon>Brachionus</taxon>
    </lineage>
</organism>
<dbReference type="SUPFAM" id="SSF50729">
    <property type="entry name" value="PH domain-like"/>
    <property type="match status" value="1"/>
</dbReference>
<proteinExistence type="inferred from homology"/>
<feature type="compositionally biased region" description="Polar residues" evidence="4">
    <location>
        <begin position="986"/>
        <end position="996"/>
    </location>
</feature>
<dbReference type="EMBL" id="CAJNOC010000966">
    <property type="protein sequence ID" value="CAF0822269.1"/>
    <property type="molecule type" value="Genomic_DNA"/>
</dbReference>
<feature type="compositionally biased region" description="Polar residues" evidence="4">
    <location>
        <begin position="960"/>
        <end position="971"/>
    </location>
</feature>
<feature type="region of interest" description="Disordered" evidence="4">
    <location>
        <begin position="107"/>
        <end position="148"/>
    </location>
</feature>
<dbReference type="Gene3D" id="2.30.29.30">
    <property type="entry name" value="Pleckstrin-homology domain (PH domain)/Phosphotyrosine-binding domain (PTB)"/>
    <property type="match status" value="1"/>
</dbReference>
<dbReference type="InterPro" id="IPR051137">
    <property type="entry name" value="PP4R3-like"/>
</dbReference>
<feature type="region of interest" description="Disordered" evidence="4">
    <location>
        <begin position="797"/>
        <end position="845"/>
    </location>
</feature>
<evidence type="ECO:0008006" key="9">
    <source>
        <dbReference type="Google" id="ProtNLM"/>
    </source>
</evidence>
<dbReference type="PANTHER" id="PTHR23318">
    <property type="entry name" value="ATP SYNTHASE GAMMA-RELATED"/>
    <property type="match status" value="1"/>
</dbReference>
<feature type="compositionally biased region" description="Polar residues" evidence="4">
    <location>
        <begin position="490"/>
        <end position="500"/>
    </location>
</feature>
<feature type="region of interest" description="Disordered" evidence="4">
    <location>
        <begin position="1165"/>
        <end position="1200"/>
    </location>
</feature>
<dbReference type="AlphaFoldDB" id="A0A813U7K3"/>
<sequence>MATIDTRRRVKHYVLNDARQWVDRGTGHVSWIYNDKQRSVSLVVKSESDASILLEAKILLSIVYQRQQDTLIVWSDTNRRDLALSFQEKAGCDEIWEKICEVLGEDSSSEITSSRGSTSGGTGQNGSDNLDESDEDQLETDINTSPTTDLPACELNKLKEIRDFFIIELPRKSKIYKERLASILESDFYIKKLIEIFHICEDLENIESLSYLFEIFRSLFYLNKSSLLDVLLSDDMIMDVIGCLEYDPNKTKEYSSVNQLMKHREYITTKSNFKEIISFENTDLVNKIHQTYKVQYIQDVILPAPSVFEENSLTSLSSFIFLNKVEISNLIQEDERFLTELFQHLKDSNLDLNKRKDMLLFLREYTSFLHGLQQTREPFFKSLYDHGILNVIEITLDLMNQILNPIAIDILSHLVEVSPTMVREYILNEIESKSSTNNLNTTLKKTNSLKSSSINHNKTFSTSSAYSPCVPSFPDQKSSEKEQNEDNTNDKSQLNPINNNKTKRKLNLDDILNTEDIFEPILINHIIRQMINDPDAELSGAMQIINMLKLLIDPENMLSGVNKSEKSEFLTYFYKKSMSILISPLMINTSHLVIAREDFRVAQLQNLIIDFMSFCVEHHTYHIKNYILQKELLKRVLVLLKSKHQFLALTSLKFLRKTIGLKEDTYNKHIIKQNLFKPVIDSLQSNGSRYNILNSAIIELFDFIRSDDIKSLIVYIVENFYQDLESINYVKTFRDLKQRYDQHKERLSDHLSRSRLNSSESTSLSSCNTPSFHRTKNSIDRFHDRLEFDKEDDAWIEDDDENNEKRSDNSNSYKSNEHIDFQSNSSSSSSSTSSSSSSTNILNDHDQDHSLSQFETYLEMKKAQNQVNLNENEDTLFSPAKNATSSSNSAQSINRKTCSISKTISIKISSNSLNSINSSNNILDNKIKTNDGSVNNESNSPTSTSSSVQSNTATKDEDINNPTESNEISNDNDQEGKEPLAKRQATESNSILSKLVNNDEKTHLNGIDLQMQVENDECLDKEENKENHVLSSDSSSSSNSPIEPKNIPPINMTNNVNCANLNNNINTNELENNQNLSIDNSICQKENETNFDITNKINNNHFTLNTNNLDNKKVNCENENIDNVGSDNDFSGENLKFAIDKETLNSVSNLKNNKTCVNFNIQTEESNNEQNKLDSSSTVSTLSPIKADQPANKRARLSNN</sequence>
<feature type="compositionally biased region" description="Acidic residues" evidence="4">
    <location>
        <begin position="129"/>
        <end position="139"/>
    </location>
</feature>
<evidence type="ECO:0000313" key="8">
    <source>
        <dbReference type="Proteomes" id="UP000663879"/>
    </source>
</evidence>
<feature type="region of interest" description="Disordered" evidence="4">
    <location>
        <begin position="1023"/>
        <end position="1049"/>
    </location>
</feature>
<dbReference type="Pfam" id="PF22972">
    <property type="entry name" value="EVH1_PP4R3"/>
    <property type="match status" value="1"/>
</dbReference>
<feature type="compositionally biased region" description="Low complexity" evidence="4">
    <location>
        <begin position="933"/>
        <end position="953"/>
    </location>
</feature>
<feature type="compositionally biased region" description="Basic and acidic residues" evidence="4">
    <location>
        <begin position="974"/>
        <end position="985"/>
    </location>
</feature>
<feature type="compositionally biased region" description="Polar residues" evidence="4">
    <location>
        <begin position="1165"/>
        <end position="1183"/>
    </location>
</feature>
<dbReference type="InterPro" id="IPR055236">
    <property type="entry name" value="EVH1_PP4R3"/>
</dbReference>
<evidence type="ECO:0000256" key="2">
    <source>
        <dbReference type="ARBA" id="ARBA00008809"/>
    </source>
</evidence>
<feature type="domain" description="PP4R3 EVH1-like" evidence="6">
    <location>
        <begin position="7"/>
        <end position="102"/>
    </location>
</feature>
<comment type="similarity">
    <text evidence="2">Belongs to the SMEK family.</text>
</comment>
<evidence type="ECO:0000256" key="1">
    <source>
        <dbReference type="ARBA" id="ARBA00004123"/>
    </source>
</evidence>
<dbReference type="GO" id="GO:0006974">
    <property type="term" value="P:DNA damage response"/>
    <property type="evidence" value="ECO:0007669"/>
    <property type="project" value="TreeGrafter"/>
</dbReference>
<dbReference type="GO" id="GO:0072542">
    <property type="term" value="F:protein phosphatase activator activity"/>
    <property type="evidence" value="ECO:0007669"/>
    <property type="project" value="TreeGrafter"/>
</dbReference>
<comment type="subcellular location">
    <subcellularLocation>
        <location evidence="1">Nucleus</location>
    </subcellularLocation>
</comment>
<dbReference type="GO" id="GO:0005654">
    <property type="term" value="C:nucleoplasm"/>
    <property type="evidence" value="ECO:0007669"/>
    <property type="project" value="TreeGrafter"/>
</dbReference>
<evidence type="ECO:0000256" key="3">
    <source>
        <dbReference type="ARBA" id="ARBA00023242"/>
    </source>
</evidence>
<evidence type="ECO:0000259" key="6">
    <source>
        <dbReference type="Pfam" id="PF22972"/>
    </source>
</evidence>
<feature type="compositionally biased region" description="Low complexity" evidence="4">
    <location>
        <begin position="754"/>
        <end position="770"/>
    </location>
</feature>
<evidence type="ECO:0000259" key="5">
    <source>
        <dbReference type="Pfam" id="PF04802"/>
    </source>
</evidence>
<protein>
    <recommendedName>
        <fullName evidence="9">Serine/threonine-protein phosphatase 4 regulatory subunit 3-like central domain-containing protein</fullName>
    </recommendedName>
</protein>
<accession>A0A813U7K3</accession>
<gene>
    <name evidence="7" type="ORF">OXX778_LOCUS7530</name>
</gene>
<comment type="caution">
    <text evidence="7">The sequence shown here is derived from an EMBL/GenBank/DDBJ whole genome shotgun (WGS) entry which is preliminary data.</text>
</comment>
<dbReference type="InterPro" id="IPR011993">
    <property type="entry name" value="PH-like_dom_sf"/>
</dbReference>
<keyword evidence="8" id="KW-1185">Reference proteome</keyword>